<proteinExistence type="predicted"/>
<evidence type="ECO:0000313" key="1">
    <source>
        <dbReference type="EMBL" id="SQA78124.1"/>
    </source>
</evidence>
<dbReference type="Proteomes" id="UP000249891">
    <property type="component" value="Unassembled WGS sequence"/>
</dbReference>
<evidence type="ECO:0000313" key="2">
    <source>
        <dbReference type="Proteomes" id="UP000249891"/>
    </source>
</evidence>
<reference evidence="1 2" key="1">
    <citation type="submission" date="2018-06" db="EMBL/GenBank/DDBJ databases">
        <authorList>
            <consortium name="Pathogen Informatics"/>
            <person name="Doyle S."/>
        </authorList>
    </citation>
    <scope>NUCLEOTIDE SEQUENCE [LARGE SCALE GENOMIC DNA]</scope>
    <source>
        <strain evidence="1 2">NCTC11546</strain>
    </source>
</reference>
<name>A0A2X2RG03_CAPOC</name>
<dbReference type="AlphaFoldDB" id="A0A2X2RG03"/>
<dbReference type="RefSeq" id="WP_128091390.1">
    <property type="nucleotide sequence ID" value="NZ_UARG01000017.1"/>
</dbReference>
<protein>
    <recommendedName>
        <fullName evidence="3">YD repeat (Two copies)</fullName>
    </recommendedName>
</protein>
<dbReference type="EMBL" id="UARG01000017">
    <property type="protein sequence ID" value="SQA78124.1"/>
    <property type="molecule type" value="Genomic_DNA"/>
</dbReference>
<accession>A0A2X2RG03</accession>
<evidence type="ECO:0008006" key="3">
    <source>
        <dbReference type="Google" id="ProtNLM"/>
    </source>
</evidence>
<sequence>MKYIYTLIALLTATNTFGQNIFLLKELFLKGNVKSVRVIPYQVKENKKHRIQKTAVKKFYYDENLFLLANEQGYVVQQIMFADRNVFNLKTEVTYDDNNRETNLKVYDETDTLLREYILTYDDKEKKMQKTVYFPKTGKEYLVLSSDTNKRSYPTYATYYNTDESIKNYSSYKYDKRDNQLETKVYNPDKSIKYTKKTKYNKNGFVTHQITKSNEKNKSLETVYTYKKESFPTEMLLIFEKKTHNKAKKINYTFSYQYDEKGNWIEKKCFFEDKLVYIVEREITYY</sequence>
<organism evidence="1 2">
    <name type="scientific">Capnocytophaga ochracea</name>
    <dbReference type="NCBI Taxonomy" id="1018"/>
    <lineage>
        <taxon>Bacteria</taxon>
        <taxon>Pseudomonadati</taxon>
        <taxon>Bacteroidota</taxon>
        <taxon>Flavobacteriia</taxon>
        <taxon>Flavobacteriales</taxon>
        <taxon>Flavobacteriaceae</taxon>
        <taxon>Capnocytophaga</taxon>
    </lineage>
</organism>
<gene>
    <name evidence="1" type="ORF">NCTC11546_01351</name>
</gene>